<accession>A0A1W1IA32</accession>
<organism evidence="1 2">
    <name type="scientific">Nitrospira japonica</name>
    <dbReference type="NCBI Taxonomy" id="1325564"/>
    <lineage>
        <taxon>Bacteria</taxon>
        <taxon>Pseudomonadati</taxon>
        <taxon>Nitrospirota</taxon>
        <taxon>Nitrospiria</taxon>
        <taxon>Nitrospirales</taxon>
        <taxon>Nitrospiraceae</taxon>
        <taxon>Nitrospira</taxon>
    </lineage>
</organism>
<evidence type="ECO:0000313" key="1">
    <source>
        <dbReference type="EMBL" id="SLM49850.1"/>
    </source>
</evidence>
<protein>
    <submittedName>
        <fullName evidence="1">Uncharacterized protein</fullName>
    </submittedName>
</protein>
<evidence type="ECO:0000313" key="2">
    <source>
        <dbReference type="Proteomes" id="UP000192042"/>
    </source>
</evidence>
<sequence>MITNPGEAYSKLGFSGTALELLHNVIRGQGRLLWRYRVRCFIRDQPPSRAFC</sequence>
<proteinExistence type="predicted"/>
<dbReference type="EMBL" id="LT828648">
    <property type="protein sequence ID" value="SLM49850.1"/>
    <property type="molecule type" value="Genomic_DNA"/>
</dbReference>
<reference evidence="1 2" key="1">
    <citation type="submission" date="2017-03" db="EMBL/GenBank/DDBJ databases">
        <authorList>
            <person name="Afonso C.L."/>
            <person name="Miller P.J."/>
            <person name="Scott M.A."/>
            <person name="Spackman E."/>
            <person name="Goraichik I."/>
            <person name="Dimitrov K.M."/>
            <person name="Suarez D.L."/>
            <person name="Swayne D.E."/>
        </authorList>
    </citation>
    <scope>NUCLEOTIDE SEQUENCE [LARGE SCALE GENOMIC DNA]</scope>
    <source>
        <strain evidence="1">Genome sequencing of Nitrospira japonica strain NJ11</strain>
    </source>
</reference>
<keyword evidence="2" id="KW-1185">Reference proteome</keyword>
<gene>
    <name evidence="1" type="ORF">NSJP_3683</name>
</gene>
<dbReference type="AlphaFoldDB" id="A0A1W1IA32"/>
<dbReference type="KEGG" id="nja:NSJP_3683"/>
<dbReference type="Proteomes" id="UP000192042">
    <property type="component" value="Chromosome I"/>
</dbReference>
<name>A0A1W1IA32_9BACT</name>
<dbReference type="STRING" id="1325564.NSJP_3683"/>